<sequence length="36" mass="4364">MQEEKMWTPPLTRLHTISPTLMILKICMLSYVQWML</sequence>
<gene>
    <name evidence="2" type="ORF">Goarm_006188</name>
</gene>
<feature type="transmembrane region" description="Helical" evidence="1">
    <location>
        <begin position="12"/>
        <end position="34"/>
    </location>
</feature>
<keyword evidence="1" id="KW-0812">Transmembrane</keyword>
<dbReference type="EMBL" id="JABFAE010000008">
    <property type="protein sequence ID" value="MBA0833766.1"/>
    <property type="molecule type" value="Genomic_DNA"/>
</dbReference>
<keyword evidence="1" id="KW-1133">Transmembrane helix</keyword>
<dbReference type="Proteomes" id="UP000593575">
    <property type="component" value="Unassembled WGS sequence"/>
</dbReference>
<organism evidence="2 3">
    <name type="scientific">Gossypium armourianum</name>
    <dbReference type="NCBI Taxonomy" id="34283"/>
    <lineage>
        <taxon>Eukaryota</taxon>
        <taxon>Viridiplantae</taxon>
        <taxon>Streptophyta</taxon>
        <taxon>Embryophyta</taxon>
        <taxon>Tracheophyta</taxon>
        <taxon>Spermatophyta</taxon>
        <taxon>Magnoliopsida</taxon>
        <taxon>eudicotyledons</taxon>
        <taxon>Gunneridae</taxon>
        <taxon>Pentapetalae</taxon>
        <taxon>rosids</taxon>
        <taxon>malvids</taxon>
        <taxon>Malvales</taxon>
        <taxon>Malvaceae</taxon>
        <taxon>Malvoideae</taxon>
        <taxon>Gossypium</taxon>
    </lineage>
</organism>
<protein>
    <submittedName>
        <fullName evidence="2">Uncharacterized protein</fullName>
    </submittedName>
</protein>
<accession>A0A7J9JH81</accession>
<comment type="caution">
    <text evidence="2">The sequence shown here is derived from an EMBL/GenBank/DDBJ whole genome shotgun (WGS) entry which is preliminary data.</text>
</comment>
<evidence type="ECO:0000313" key="3">
    <source>
        <dbReference type="Proteomes" id="UP000593575"/>
    </source>
</evidence>
<proteinExistence type="predicted"/>
<dbReference type="AlphaFoldDB" id="A0A7J9JH81"/>
<keyword evidence="1" id="KW-0472">Membrane</keyword>
<reference evidence="2 3" key="1">
    <citation type="journal article" date="2019" name="Genome Biol. Evol.">
        <title>Insights into the evolution of the New World diploid cottons (Gossypium, subgenus Houzingenia) based on genome sequencing.</title>
        <authorList>
            <person name="Grover C.E."/>
            <person name="Arick M.A. 2nd"/>
            <person name="Thrash A."/>
            <person name="Conover J.L."/>
            <person name="Sanders W.S."/>
            <person name="Peterson D.G."/>
            <person name="Frelichowski J.E."/>
            <person name="Scheffler J.A."/>
            <person name="Scheffler B.E."/>
            <person name="Wendel J.F."/>
        </authorList>
    </citation>
    <scope>NUCLEOTIDE SEQUENCE [LARGE SCALE GENOMIC DNA]</scope>
    <source>
        <strain evidence="2">6</strain>
        <tissue evidence="2">Leaf</tissue>
    </source>
</reference>
<keyword evidence="3" id="KW-1185">Reference proteome</keyword>
<name>A0A7J9JH81_9ROSI</name>
<evidence type="ECO:0000256" key="1">
    <source>
        <dbReference type="SAM" id="Phobius"/>
    </source>
</evidence>
<evidence type="ECO:0000313" key="2">
    <source>
        <dbReference type="EMBL" id="MBA0833766.1"/>
    </source>
</evidence>